<feature type="region of interest" description="Disordered" evidence="1">
    <location>
        <begin position="1"/>
        <end position="24"/>
    </location>
</feature>
<reference evidence="2 3" key="1">
    <citation type="journal article" date="2019" name="Int. J. Syst. Evol. Microbiol.">
        <title>The Global Catalogue of Microorganisms (GCM) 10K type strain sequencing project: providing services to taxonomists for standard genome sequencing and annotation.</title>
        <authorList>
            <consortium name="The Broad Institute Genomics Platform"/>
            <consortium name="The Broad Institute Genome Sequencing Center for Infectious Disease"/>
            <person name="Wu L."/>
            <person name="Ma J."/>
        </authorList>
    </citation>
    <scope>NUCLEOTIDE SEQUENCE [LARGE SCALE GENOMIC DNA]</scope>
    <source>
        <strain evidence="2 3">JCM 8201</strain>
    </source>
</reference>
<comment type="caution">
    <text evidence="2">The sequence shown here is derived from an EMBL/GenBank/DDBJ whole genome shotgun (WGS) entry which is preliminary data.</text>
</comment>
<dbReference type="Proteomes" id="UP001501842">
    <property type="component" value="Unassembled WGS sequence"/>
</dbReference>
<proteinExistence type="predicted"/>
<organism evidence="2 3">
    <name type="scientific">Actinocorallia aurantiaca</name>
    <dbReference type="NCBI Taxonomy" id="46204"/>
    <lineage>
        <taxon>Bacteria</taxon>
        <taxon>Bacillati</taxon>
        <taxon>Actinomycetota</taxon>
        <taxon>Actinomycetes</taxon>
        <taxon>Streptosporangiales</taxon>
        <taxon>Thermomonosporaceae</taxon>
        <taxon>Actinocorallia</taxon>
    </lineage>
</organism>
<keyword evidence="3" id="KW-1185">Reference proteome</keyword>
<feature type="region of interest" description="Disordered" evidence="1">
    <location>
        <begin position="97"/>
        <end position="116"/>
    </location>
</feature>
<feature type="compositionally biased region" description="Gly residues" evidence="1">
    <location>
        <begin position="9"/>
        <end position="21"/>
    </location>
</feature>
<protein>
    <submittedName>
        <fullName evidence="2">Uncharacterized protein</fullName>
    </submittedName>
</protein>
<sequence length="145" mass="15476">MVQQPGNHGAPGSGRGMGEGRQAGLPHVLCRPVDEQPVEGAEFRRTRMADAVGVLQPRDEPVLLGRPPLDVVIGIRPVVPRQDAPARFIAPAAAVGARGEQDPGVAPLDEDLRDSPGRRLVRDRDVSGFTPALENLREFGHVAAF</sequence>
<evidence type="ECO:0000256" key="1">
    <source>
        <dbReference type="SAM" id="MobiDB-lite"/>
    </source>
</evidence>
<name>A0ABN3U5V4_9ACTN</name>
<evidence type="ECO:0000313" key="3">
    <source>
        <dbReference type="Proteomes" id="UP001501842"/>
    </source>
</evidence>
<accession>A0ABN3U5V4</accession>
<evidence type="ECO:0000313" key="2">
    <source>
        <dbReference type="EMBL" id="GAA2724766.1"/>
    </source>
</evidence>
<dbReference type="EMBL" id="BAAATZ010000007">
    <property type="protein sequence ID" value="GAA2724766.1"/>
    <property type="molecule type" value="Genomic_DNA"/>
</dbReference>
<gene>
    <name evidence="2" type="ORF">GCM10010439_23180</name>
</gene>